<evidence type="ECO:0000256" key="1">
    <source>
        <dbReference type="SAM" id="SignalP"/>
    </source>
</evidence>
<name>A0A917PJ66_9PSED</name>
<organism evidence="2 3">
    <name type="scientific">Pseudomonas matsuisoli</name>
    <dbReference type="NCBI Taxonomy" id="1515666"/>
    <lineage>
        <taxon>Bacteria</taxon>
        <taxon>Pseudomonadati</taxon>
        <taxon>Pseudomonadota</taxon>
        <taxon>Gammaproteobacteria</taxon>
        <taxon>Pseudomonadales</taxon>
        <taxon>Pseudomonadaceae</taxon>
        <taxon>Pseudomonas</taxon>
    </lineage>
</organism>
<gene>
    <name evidence="2" type="ORF">GCM10009304_03000</name>
</gene>
<dbReference type="AlphaFoldDB" id="A0A917PJ66"/>
<comment type="caution">
    <text evidence="2">The sequence shown here is derived from an EMBL/GenBank/DDBJ whole genome shotgun (WGS) entry which is preliminary data.</text>
</comment>
<accession>A0A917PJ66</accession>
<dbReference type="Gene3D" id="2.60.40.420">
    <property type="entry name" value="Cupredoxins - blue copper proteins"/>
    <property type="match status" value="1"/>
</dbReference>
<dbReference type="SUPFAM" id="SSF49452">
    <property type="entry name" value="Starch-binding domain-like"/>
    <property type="match status" value="1"/>
</dbReference>
<dbReference type="InterPro" id="IPR008972">
    <property type="entry name" value="Cupredoxin"/>
</dbReference>
<reference evidence="2" key="1">
    <citation type="journal article" date="2014" name="Int. J. Syst. Evol. Microbiol.">
        <title>Complete genome sequence of Corynebacterium casei LMG S-19264T (=DSM 44701T), isolated from a smear-ripened cheese.</title>
        <authorList>
            <consortium name="US DOE Joint Genome Institute (JGI-PGF)"/>
            <person name="Walter F."/>
            <person name="Albersmeier A."/>
            <person name="Kalinowski J."/>
            <person name="Ruckert C."/>
        </authorList>
    </citation>
    <scope>NUCLEOTIDE SEQUENCE</scope>
    <source>
        <strain evidence="2">JCM 30078</strain>
    </source>
</reference>
<dbReference type="InterPro" id="IPR013784">
    <property type="entry name" value="Carb-bd-like_fold"/>
</dbReference>
<sequence>MLLLLAISGLSVASTAHAAEWVALVYGADGKPLKDAVVSLDGALSGASPAPAIMDQIHMQFEPRVLAVRTGSQVTFPNSDDIRHQVYSFSPAKRFELRLYHGTPSDPVIFDKPGLVVLGCNIHDNMVGYIYVTDAPRVGVSDAQGRVAFDLPAGTYSVTLWHPDIPGAQPVVSGQAVVGDTDVETRFDLDVQPVVAPAAPANGFEALFRNTLRDAKP</sequence>
<protein>
    <submittedName>
        <fullName evidence="2">Methylamine utilization protein</fullName>
    </submittedName>
</protein>
<proteinExistence type="predicted"/>
<reference evidence="2" key="2">
    <citation type="submission" date="2020-09" db="EMBL/GenBank/DDBJ databases">
        <authorList>
            <person name="Sun Q."/>
            <person name="Ohkuma M."/>
        </authorList>
    </citation>
    <scope>NUCLEOTIDE SEQUENCE</scope>
    <source>
        <strain evidence="2">JCM 30078</strain>
    </source>
</reference>
<keyword evidence="1" id="KW-0732">Signal</keyword>
<dbReference type="InterPro" id="IPR034242">
    <property type="entry name" value="MauL"/>
</dbReference>
<dbReference type="SUPFAM" id="SSF49503">
    <property type="entry name" value="Cupredoxins"/>
    <property type="match status" value="1"/>
</dbReference>
<keyword evidence="3" id="KW-1185">Reference proteome</keyword>
<dbReference type="Proteomes" id="UP000635983">
    <property type="component" value="Unassembled WGS sequence"/>
</dbReference>
<evidence type="ECO:0000313" key="2">
    <source>
        <dbReference type="EMBL" id="GGJ80646.1"/>
    </source>
</evidence>
<dbReference type="CDD" id="cd04221">
    <property type="entry name" value="MauL"/>
    <property type="match status" value="1"/>
</dbReference>
<dbReference type="EMBL" id="BMPO01000001">
    <property type="protein sequence ID" value="GGJ80646.1"/>
    <property type="molecule type" value="Genomic_DNA"/>
</dbReference>
<dbReference type="GO" id="GO:0030246">
    <property type="term" value="F:carbohydrate binding"/>
    <property type="evidence" value="ECO:0007669"/>
    <property type="project" value="InterPro"/>
</dbReference>
<evidence type="ECO:0000313" key="3">
    <source>
        <dbReference type="Proteomes" id="UP000635983"/>
    </source>
</evidence>
<feature type="chain" id="PRO_5037322894" evidence="1">
    <location>
        <begin position="19"/>
        <end position="217"/>
    </location>
</feature>
<feature type="signal peptide" evidence="1">
    <location>
        <begin position="1"/>
        <end position="18"/>
    </location>
</feature>